<name>A0A0F9JKG3_9ZZZZ</name>
<dbReference type="GO" id="GO:0005829">
    <property type="term" value="C:cytosol"/>
    <property type="evidence" value="ECO:0007669"/>
    <property type="project" value="TreeGrafter"/>
</dbReference>
<dbReference type="Pfam" id="PF19778">
    <property type="entry name" value="RE_endonuc"/>
    <property type="match status" value="1"/>
</dbReference>
<dbReference type="GO" id="GO:0005524">
    <property type="term" value="F:ATP binding"/>
    <property type="evidence" value="ECO:0007669"/>
    <property type="project" value="InterPro"/>
</dbReference>
<dbReference type="InterPro" id="IPR006935">
    <property type="entry name" value="Helicase/UvrB_N"/>
</dbReference>
<dbReference type="EMBL" id="LAZR01009839">
    <property type="protein sequence ID" value="KKM70324.1"/>
    <property type="molecule type" value="Genomic_DNA"/>
</dbReference>
<evidence type="ECO:0000259" key="1">
    <source>
        <dbReference type="Pfam" id="PF04851"/>
    </source>
</evidence>
<dbReference type="PANTHER" id="PTHR47396">
    <property type="entry name" value="TYPE I RESTRICTION ENZYME ECOKI R PROTEIN"/>
    <property type="match status" value="1"/>
</dbReference>
<dbReference type="InterPro" id="IPR050742">
    <property type="entry name" value="Helicase_Restrict-Modif_Enz"/>
</dbReference>
<dbReference type="Gene3D" id="3.40.50.300">
    <property type="entry name" value="P-loop containing nucleotide triphosphate hydrolases"/>
    <property type="match status" value="2"/>
</dbReference>
<feature type="domain" description="Helicase/UvrB N-terminal" evidence="1">
    <location>
        <begin position="52"/>
        <end position="281"/>
    </location>
</feature>
<proteinExistence type="predicted"/>
<gene>
    <name evidence="3" type="ORF">LCGC14_1441870</name>
</gene>
<accession>A0A0F9JKG3</accession>
<dbReference type="GO" id="GO:0015668">
    <property type="term" value="F:type III site-specific deoxyribonuclease activity"/>
    <property type="evidence" value="ECO:0007669"/>
    <property type="project" value="InterPro"/>
</dbReference>
<sequence length="831" mass="97876">MIRGPDDILREVILWREEGYPSISEISKVTERLLNYWFVEEHTYEEGGSFKFWDCQQEAFETLIYLYSIKKQHTISDIRDEHIETNWGDWTKYAFQMATGSGKTFVMAMVIVWQYFLKLKEKESNATTNFLLIAPNTIVLDRLIYGFEGGGVFQEFPFFIPEEWRSEFNFQVISQSSGETKHAHAILHITNRHQFHKKQGATKPENPIKKVLQYLGGPKPTSGEEFKDRIDLNELMLRYDKIVVLNDEAHHAHPGTQWFKAIEKLSKHDKILLQLDFTATTIHDGRIFPHLVYNYPLKRAVEDKIVKTPLIITLEKDRIKTNDYMTDYAPIIELAHKIYQKKKKEFELINKKPVLFVLCDNNNNADTVGRKIANDYGYGNKVLVIHTLTRKTSQGVKGDIVQKDLDKARKVAREIDSNEIEVIVSVLMLTEGWDVKNVVVILPMRAFTSDILTEQTLGRGLRRMFPPKSEVDDILYVVDHPSFIKNWEEQMKAGELPKLDITRTYLPPTWVMPNEEKYHYDIIIPIVRGGLIDISPDLENFNIEDLPKQQRSIGSFRTPQGNVIAINLFLGKQEELKDITLDYFFKLPQTYFSFLTKRILNISAASQSQFSILYPKVRDYVLYKYFKESIDISDEKTFKKLHNNEVMKDILENFIHYINEEMSLTYDKQPSLTELHIKKFRPFQTTHKVYSSKKSVFDEVPYDSEPEKDFMMYLDNREEVRAYTRIFWKLPVYITYYDRKKKTIRKYRPDFIVEAERESDITHFLVEIKGEYYDQQESVKYKTQAGKKWCETVSALTGNKWVYVKIMEDDLKKYKTKELFEMVRLINRKTA</sequence>
<dbReference type="GO" id="GO:0003677">
    <property type="term" value="F:DNA binding"/>
    <property type="evidence" value="ECO:0007669"/>
    <property type="project" value="InterPro"/>
</dbReference>
<dbReference type="InterPro" id="IPR045572">
    <property type="entry name" value="RE_endonuc_C"/>
</dbReference>
<dbReference type="PANTHER" id="PTHR47396:SF1">
    <property type="entry name" value="ATP-DEPENDENT HELICASE IRC3-RELATED"/>
    <property type="match status" value="1"/>
</dbReference>
<dbReference type="Pfam" id="PF04851">
    <property type="entry name" value="ResIII"/>
    <property type="match status" value="1"/>
</dbReference>
<organism evidence="3">
    <name type="scientific">marine sediment metagenome</name>
    <dbReference type="NCBI Taxonomy" id="412755"/>
    <lineage>
        <taxon>unclassified sequences</taxon>
        <taxon>metagenomes</taxon>
        <taxon>ecological metagenomes</taxon>
    </lineage>
</organism>
<evidence type="ECO:0000259" key="2">
    <source>
        <dbReference type="Pfam" id="PF19778"/>
    </source>
</evidence>
<protein>
    <submittedName>
        <fullName evidence="3">Uncharacterized protein</fullName>
    </submittedName>
</protein>
<comment type="caution">
    <text evidence="3">The sequence shown here is derived from an EMBL/GenBank/DDBJ whole genome shotgun (WGS) entry which is preliminary data.</text>
</comment>
<dbReference type="InterPro" id="IPR027417">
    <property type="entry name" value="P-loop_NTPase"/>
</dbReference>
<dbReference type="AlphaFoldDB" id="A0A0F9JKG3"/>
<reference evidence="3" key="1">
    <citation type="journal article" date="2015" name="Nature">
        <title>Complex archaea that bridge the gap between prokaryotes and eukaryotes.</title>
        <authorList>
            <person name="Spang A."/>
            <person name="Saw J.H."/>
            <person name="Jorgensen S.L."/>
            <person name="Zaremba-Niedzwiedzka K."/>
            <person name="Martijn J."/>
            <person name="Lind A.E."/>
            <person name="van Eijk R."/>
            <person name="Schleper C."/>
            <person name="Guy L."/>
            <person name="Ettema T.J."/>
        </authorList>
    </citation>
    <scope>NUCLEOTIDE SEQUENCE</scope>
</reference>
<feature type="domain" description="Type III restriction enzyme C-terminal endonuclease" evidence="2">
    <location>
        <begin position="693"/>
        <end position="794"/>
    </location>
</feature>
<dbReference type="SUPFAM" id="SSF52540">
    <property type="entry name" value="P-loop containing nucleoside triphosphate hydrolases"/>
    <property type="match status" value="1"/>
</dbReference>
<evidence type="ECO:0000313" key="3">
    <source>
        <dbReference type="EMBL" id="KKM70324.1"/>
    </source>
</evidence>